<sequence length="975" mass="107465">MALGLNYLPGSPSNTYYHPYKFMKKLLTGALLLAVTSVALAQNRNIAVTGIVVEADTKQAIEQATVQLFALPDTTFAVGAATLARGRFTLPKAEAGKYILKVSFVGFQTKVVPVQLSASRLNHNAGTISLESDAIMLNEALVTAEAPPVTVKADTIEYNSSAYRVPEGSMLEELIKKLPGAEVSDDGKITINGKDIKRIMVDGKEFFSDDPQVSMKNLPVEMVEKIKAYDKKSDMARITGIDDGNEETVLDLTVKKGMKQGWVGNLIAGYGNKSRYEASGMMSRFLDDASFSIVGSANNTNNRGTSELGDAGGGFGFGGGGFGGAGSGVTTARSLGMNFARDTKKLQVGGNVQYRYSDNDAQMKSSTETFLGDQSSFGNSTNVSRRKSNSMRADFRIEWRPDTMTTVIFRPNGNYSATESRSQSSSETRNDEHGLVNSKESNSTSTNETYSFNGQLQLFRKLNNKGRNVSVGGNFGYSDGDTDSESYSDTRFFNENGIQDSMQYTRYTDRLNDSRNWSVSASYTEPVFKTHFLQVRYEFSHRKRLSESLVSDLDSIAVMPNGYVESLSSRVENFYDTHTAELSLRGIHPKVMYILGVGANPQSSLSKTTIGPNAKKQLPKQNVINLSPNAMMRFSFSPQHILMLRYRGRSNAPDIEDLQDVIDQTDPLNIRYGNPNLKPSFNNNVMMFYNRYIPESMRSYSMNLFYSSTINAVANKMRYDVATGGRIYERVNVNGNWNANGFFTFNTPLKNKKFTVSSSSNAMYSDAVSYTSVGDMEAMLSTTHNFIAGERLGGNYRTNSFDVSLNASINYNKTQNSTQPGSNRETFDYILGGNTNMNLPWQVSFSTDANYRIKTGYSGGFNTNEFMWNAQLSKSFLKANAATVRIKIYDILRQQSNLSRNISETMMSDTEYNTLGSYFMVHFVYRLNTLGGRSRQSNSPGQFFGPPDGGNPGRMIRGGMPGGPGGGFGGGGRRF</sequence>
<dbReference type="SUPFAM" id="SSF49464">
    <property type="entry name" value="Carboxypeptidase regulatory domain-like"/>
    <property type="match status" value="1"/>
</dbReference>
<feature type="compositionally biased region" description="Low complexity" evidence="1">
    <location>
        <begin position="437"/>
        <end position="449"/>
    </location>
</feature>
<dbReference type="AlphaFoldDB" id="A0A5J4SDP6"/>
<accession>A0A5J4SDP6</accession>
<dbReference type="Pfam" id="PF14905">
    <property type="entry name" value="OMP_b-brl_3"/>
    <property type="match status" value="2"/>
</dbReference>
<feature type="domain" description="Outer membrane protein beta-barrel" evidence="2">
    <location>
        <begin position="460"/>
        <end position="769"/>
    </location>
</feature>
<feature type="region of interest" description="Disordered" evidence="1">
    <location>
        <begin position="934"/>
        <end position="953"/>
    </location>
</feature>
<dbReference type="Gene3D" id="2.60.40.1120">
    <property type="entry name" value="Carboxypeptidase-like, regulatory domain"/>
    <property type="match status" value="1"/>
</dbReference>
<name>A0A5J4SDP6_9ZZZZ</name>
<evidence type="ECO:0000313" key="3">
    <source>
        <dbReference type="EMBL" id="KAA6344226.1"/>
    </source>
</evidence>
<dbReference type="SUPFAM" id="SSF56935">
    <property type="entry name" value="Porins"/>
    <property type="match status" value="1"/>
</dbReference>
<comment type="caution">
    <text evidence="3">The sequence shown here is derived from an EMBL/GenBank/DDBJ whole genome shotgun (WGS) entry which is preliminary data.</text>
</comment>
<feature type="region of interest" description="Disordered" evidence="1">
    <location>
        <begin position="408"/>
        <end position="449"/>
    </location>
</feature>
<dbReference type="Pfam" id="PF13715">
    <property type="entry name" value="CarbopepD_reg_2"/>
    <property type="match status" value="1"/>
</dbReference>
<feature type="region of interest" description="Disordered" evidence="1">
    <location>
        <begin position="368"/>
        <end position="390"/>
    </location>
</feature>
<dbReference type="EMBL" id="SNRY01000228">
    <property type="protein sequence ID" value="KAA6344226.1"/>
    <property type="molecule type" value="Genomic_DNA"/>
</dbReference>
<feature type="compositionally biased region" description="Low complexity" evidence="1">
    <location>
        <begin position="416"/>
        <end position="427"/>
    </location>
</feature>
<proteinExistence type="predicted"/>
<organism evidence="3">
    <name type="scientific">termite gut metagenome</name>
    <dbReference type="NCBI Taxonomy" id="433724"/>
    <lineage>
        <taxon>unclassified sequences</taxon>
        <taxon>metagenomes</taxon>
        <taxon>organismal metagenomes</taxon>
    </lineage>
</organism>
<feature type="domain" description="Outer membrane protein beta-barrel" evidence="2">
    <location>
        <begin position="799"/>
        <end position="925"/>
    </location>
</feature>
<dbReference type="InterPro" id="IPR041700">
    <property type="entry name" value="OMP_b-brl_3"/>
</dbReference>
<evidence type="ECO:0000256" key="1">
    <source>
        <dbReference type="SAM" id="MobiDB-lite"/>
    </source>
</evidence>
<dbReference type="InterPro" id="IPR008969">
    <property type="entry name" value="CarboxyPept-like_regulatory"/>
</dbReference>
<protein>
    <recommendedName>
        <fullName evidence="2">Outer membrane protein beta-barrel domain-containing protein</fullName>
    </recommendedName>
</protein>
<reference evidence="3" key="1">
    <citation type="submission" date="2019-03" db="EMBL/GenBank/DDBJ databases">
        <title>Single cell metagenomics reveals metabolic interactions within the superorganism composed of flagellate Streblomastix strix and complex community of Bacteroidetes bacteria on its surface.</title>
        <authorList>
            <person name="Treitli S.C."/>
            <person name="Kolisko M."/>
            <person name="Husnik F."/>
            <person name="Keeling P."/>
            <person name="Hampl V."/>
        </authorList>
    </citation>
    <scope>NUCLEOTIDE SEQUENCE</scope>
    <source>
        <strain evidence="3">STM</strain>
    </source>
</reference>
<evidence type="ECO:0000259" key="2">
    <source>
        <dbReference type="Pfam" id="PF14905"/>
    </source>
</evidence>
<feature type="compositionally biased region" description="Polar residues" evidence="1">
    <location>
        <begin position="368"/>
        <end position="383"/>
    </location>
</feature>
<gene>
    <name evidence="3" type="ORF">EZS27_008119</name>
</gene>